<evidence type="ECO:0008006" key="2">
    <source>
        <dbReference type="Google" id="ProtNLM"/>
    </source>
</evidence>
<dbReference type="PANTHER" id="PTHR34718:SF2">
    <property type="entry name" value="PHD-TYPE DOMAIN-CONTAINING PROTEIN"/>
    <property type="match status" value="1"/>
</dbReference>
<name>A0A1X7UC64_AMPQE</name>
<dbReference type="InParanoid" id="A0A1X7UC64"/>
<accession>A0A1X7UC64</accession>
<dbReference type="PANTHER" id="PTHR34718">
    <property type="entry name" value="PHD-TYPE DOMAIN-CONTAINING PROTEIN"/>
    <property type="match status" value="1"/>
</dbReference>
<dbReference type="SUPFAM" id="SSF54001">
    <property type="entry name" value="Cysteine proteinases"/>
    <property type="match status" value="1"/>
</dbReference>
<reference evidence="1" key="1">
    <citation type="submission" date="2017-05" db="UniProtKB">
        <authorList>
            <consortium name="EnsemblMetazoa"/>
        </authorList>
    </citation>
    <scope>IDENTIFICATION</scope>
</reference>
<sequence length="228" mass="25718">MAASSIPEHHCSTVSFNTCICEYHAYMKVWTPVMGETMDCECEPGNSSDPYAVAVIKNHIIVGHVPWLISAACFLFLQHDGHTISTTVSDLLIPVKRRHLEIDLNTINDPANDLEVEEQIWLEGWIVASTIGNDKEVSVYDSIYTSVDAEARHIIEKKFGRGSVIRMEKCPNQNGSCDCGVFAIAKCTCICYELKIPANFDQTQMRQHLLECLQQLQLKPFPKHMFNK</sequence>
<protein>
    <recommendedName>
        <fullName evidence="2">Ubiquitin-like protease family profile domain-containing protein</fullName>
    </recommendedName>
</protein>
<dbReference type="AlphaFoldDB" id="A0A1X7UC64"/>
<organism evidence="1">
    <name type="scientific">Amphimedon queenslandica</name>
    <name type="common">Sponge</name>
    <dbReference type="NCBI Taxonomy" id="400682"/>
    <lineage>
        <taxon>Eukaryota</taxon>
        <taxon>Metazoa</taxon>
        <taxon>Porifera</taxon>
        <taxon>Demospongiae</taxon>
        <taxon>Heteroscleromorpha</taxon>
        <taxon>Haplosclerida</taxon>
        <taxon>Niphatidae</taxon>
        <taxon>Amphimedon</taxon>
    </lineage>
</organism>
<dbReference type="EnsemblMetazoa" id="Aqu2.1.25366_001">
    <property type="protein sequence ID" value="Aqu2.1.25366_001"/>
    <property type="gene ID" value="Aqu2.1.25366"/>
</dbReference>
<proteinExistence type="predicted"/>
<dbReference type="Gene3D" id="3.40.395.10">
    <property type="entry name" value="Adenoviral Proteinase, Chain A"/>
    <property type="match status" value="1"/>
</dbReference>
<dbReference type="InterPro" id="IPR038765">
    <property type="entry name" value="Papain-like_cys_pep_sf"/>
</dbReference>
<dbReference type="Gene3D" id="3.30.70.2330">
    <property type="match status" value="1"/>
</dbReference>
<evidence type="ECO:0000313" key="1">
    <source>
        <dbReference type="EnsemblMetazoa" id="Aqu2.1.25366_001"/>
    </source>
</evidence>